<comment type="caution">
    <text evidence="1">The sequence shown here is derived from an EMBL/GenBank/DDBJ whole genome shotgun (WGS) entry which is preliminary data.</text>
</comment>
<dbReference type="EMBL" id="DQVE01000044">
    <property type="protein sequence ID" value="HIP98533.1"/>
    <property type="molecule type" value="Genomic_DNA"/>
</dbReference>
<dbReference type="Proteomes" id="UP000606463">
    <property type="component" value="Unassembled WGS sequence"/>
</dbReference>
<evidence type="ECO:0000313" key="2">
    <source>
        <dbReference type="Proteomes" id="UP000606463"/>
    </source>
</evidence>
<organism evidence="1 2">
    <name type="scientific">Aquifex aeolicus</name>
    <dbReference type="NCBI Taxonomy" id="63363"/>
    <lineage>
        <taxon>Bacteria</taxon>
        <taxon>Pseudomonadati</taxon>
        <taxon>Aquificota</taxon>
        <taxon>Aquificia</taxon>
        <taxon>Aquificales</taxon>
        <taxon>Aquificaceae</taxon>
        <taxon>Aquifex</taxon>
    </lineage>
</organism>
<reference evidence="1" key="1">
    <citation type="journal article" date="2020" name="ISME J.">
        <title>Gammaproteobacteria mediating utilization of methyl-, sulfur- and petroleum organic compounds in deep ocean hydrothermal plumes.</title>
        <authorList>
            <person name="Zhou Z."/>
            <person name="Liu Y."/>
            <person name="Pan J."/>
            <person name="Cron B.R."/>
            <person name="Toner B.M."/>
            <person name="Anantharaman K."/>
            <person name="Breier J.A."/>
            <person name="Dick G.J."/>
            <person name="Li M."/>
        </authorList>
    </citation>
    <scope>NUCLEOTIDE SEQUENCE</scope>
    <source>
        <strain evidence="1">SZUA-1501</strain>
    </source>
</reference>
<dbReference type="AlphaFoldDB" id="A0A9D0YQ64"/>
<proteinExistence type="predicted"/>
<gene>
    <name evidence="1" type="ORF">EYH37_04125</name>
</gene>
<accession>A0A9D0YQ64</accession>
<name>A0A9D0YQ64_AQUAO</name>
<evidence type="ECO:0000313" key="1">
    <source>
        <dbReference type="EMBL" id="HIP98533.1"/>
    </source>
</evidence>
<protein>
    <submittedName>
        <fullName evidence="1">Uncharacterized protein</fullName>
    </submittedName>
</protein>
<sequence>MELITQTPLVFSRKGFPRDGEGKPYLPGETLKEALTSAVIFHSIKKDKQLESKVRNYLTSKGLKLTEIAEDVKRFVCEKYPLLNNLQIPKKVYLPAEKLTRERIKILDLKRKEDVGHFETEVFRGSLEIEIAFPSWERLKSACHSFAEALAHIERNFLREHPLGERFYEELLNDIKHWEIPLRLGLWTEVHFKGDLLFFWKIKEVRKFLIKELGIDIRPRYVLYLPKENVTVGWAELRK</sequence>